<evidence type="ECO:0000313" key="5">
    <source>
        <dbReference type="Proteomes" id="UP001595816"/>
    </source>
</evidence>
<comment type="caution">
    <text evidence="4">The sequence shown here is derived from an EMBL/GenBank/DDBJ whole genome shotgun (WGS) entry which is preliminary data.</text>
</comment>
<feature type="region of interest" description="Disordered" evidence="2">
    <location>
        <begin position="1601"/>
        <end position="1625"/>
    </location>
</feature>
<dbReference type="PANTHER" id="PTHR32305">
    <property type="match status" value="1"/>
</dbReference>
<feature type="region of interest" description="Disordered" evidence="2">
    <location>
        <begin position="233"/>
        <end position="253"/>
    </location>
</feature>
<dbReference type="NCBIfam" id="TIGR03696">
    <property type="entry name" value="Rhs_assc_core"/>
    <property type="match status" value="1"/>
</dbReference>
<evidence type="ECO:0000256" key="2">
    <source>
        <dbReference type="SAM" id="MobiDB-lite"/>
    </source>
</evidence>
<organism evidence="4 5">
    <name type="scientific">Hamadaea flava</name>
    <dbReference type="NCBI Taxonomy" id="1742688"/>
    <lineage>
        <taxon>Bacteria</taxon>
        <taxon>Bacillati</taxon>
        <taxon>Actinomycetota</taxon>
        <taxon>Actinomycetes</taxon>
        <taxon>Micromonosporales</taxon>
        <taxon>Micromonosporaceae</taxon>
        <taxon>Hamadaea</taxon>
    </lineage>
</organism>
<proteinExistence type="predicted"/>
<reference evidence="5" key="1">
    <citation type="journal article" date="2019" name="Int. J. Syst. Evol. Microbiol.">
        <title>The Global Catalogue of Microorganisms (GCM) 10K type strain sequencing project: providing services to taxonomists for standard genome sequencing and annotation.</title>
        <authorList>
            <consortium name="The Broad Institute Genomics Platform"/>
            <consortium name="The Broad Institute Genome Sequencing Center for Infectious Disease"/>
            <person name="Wu L."/>
            <person name="Ma J."/>
        </authorList>
    </citation>
    <scope>NUCLEOTIDE SEQUENCE [LARGE SCALE GENOMIC DNA]</scope>
    <source>
        <strain evidence="5">CGMCC 4.7289</strain>
    </source>
</reference>
<dbReference type="PANTHER" id="PTHR32305:SF17">
    <property type="entry name" value="TRNA NUCLEASE WAPA"/>
    <property type="match status" value="1"/>
</dbReference>
<dbReference type="Pfam" id="PF25023">
    <property type="entry name" value="TEN_YD-shell"/>
    <property type="match status" value="1"/>
</dbReference>
<feature type="region of interest" description="Disordered" evidence="2">
    <location>
        <begin position="1939"/>
        <end position="1982"/>
    </location>
</feature>
<name>A0ABV8LZP9_9ACTN</name>
<dbReference type="Proteomes" id="UP001595816">
    <property type="component" value="Unassembled WGS sequence"/>
</dbReference>
<dbReference type="InterPro" id="IPR056823">
    <property type="entry name" value="TEN-like_YD-shell"/>
</dbReference>
<keyword evidence="5" id="KW-1185">Reference proteome</keyword>
<dbReference type="InterPro" id="IPR006530">
    <property type="entry name" value="YD"/>
</dbReference>
<feature type="compositionally biased region" description="Low complexity" evidence="2">
    <location>
        <begin position="240"/>
        <end position="252"/>
    </location>
</feature>
<feature type="domain" description="Teneurin-like YD-shell" evidence="3">
    <location>
        <begin position="1719"/>
        <end position="1831"/>
    </location>
</feature>
<sequence length="2131" mass="227243">MFLAIQLGGQAAAIAAASPYTPLQPQSEPSVGGQDWSPPKAVLEADPAADKAMRSAKPVTWPSAGRATVDLRAAKAADTSGVHPVSAGDLPIILDRGSSRTGKGATPAGVTVEILDHTMTAGHGFPVVLRLAQTEASTAAGTVNVTVDYAKFKDAYGADWSSRLRFSAVTDCALTVRTAVSCNARPIASHNDPQAHTLSADVELPAATAASKRSAGETSDGGLLTLAVTSDTSSNAGDFSASAPTPSSTWSAGKSSGDFAWEYPLRMPPSLGGPTPAVGLSYSSQSVDGRTAASNNQPTWIGEGFSFWPGSISRGYKACSDDLGGNATNTTKTGDMCWGTYNASLSMAGHSGELIRDDSTGKYRMKNDDGTRVELLTGASNGDNNGEYWRVTTPDGTQYFFGLNHLPGWTAGKAETASTWTVPVFGNNPGVNGQPDEPCYSSTFANAYCDQAWQWNIDYVLDVHGNSMSFWYGKESNNYARNNTDSKVSQYVRGGFLDRIDYGTDNRTTVNSVATDTVYTSTKPPMSVDFTQDNRCIPGSTCDSAHPASWPDVPWDLKCTSTTSCPGLYAASFWTQYRLASVKTQVWGGSAYRDVEMWTLTHSFPDPGDGTRPGLWLEKIGHVGLVPSSTSVEGSAVTLPDVTFAGTQKQNRVDADHDGLLKMNWWRVAYIYTETGAKIGVQYSAPECVAGSSMPTSPDNNYKKCFPVYWTRPGYTSPTIDWFHKYVVTAVTESDMTSGAQRTITGFAYSNSTTVPLWHYDADDGLVPASRKTWGQWRGYDQVDTTKGDSGEQTFTRTRYFRGMNGDKTPSGGRTVTVDGISDDDAFAGMPRESITYNGPNGAEVSGSLTTPWKSASATATRTINGVKVEAHYTGTASVVSRRTRDGGRDPITTTTTNTYDETYGYITSVNDSGDDSVTGDETCSITSRVTNSTAWIIGLPSMTEQYALPCGTSPTREDDVISIERTSYDGLASGAVPTKGDLTQQEKAKKWTDATHISWVVTSKASFDPVTGRLSDNWDVRGNRTTTTYTPAAGGPITKIVTTGPLGSTETNYEPAWSLSTSVIDVNGRRTEVTYDALGRLKRVWYPIRSRSAGASASVVYSYNLNKTLPSVLTTQKLNSAGNYVTKYEIFDSLLRPRQEQAPASNGSGRILSDTYYDTAGRVAITNATYFNAAAPSGTIYSPTFNEIPAQNVSVYDGAGRTIKLTLFSKGLEQWHTTTSYGGDRIDITPPEGGTATSTYSNGRDERVKLIQYQNGTPSGPGDTTLYAYDRRGNLREVTDARGNKWTYTYDLLGRTTRATDPDKGIVTSDYNDAGDLLTSTDARPQSLAFSYDGVGRKTGVFDTSLQGTQLAKWTYDTAVFASDGVTKVKGYLASSTRYVGGNAYTFTARGYSDDYQSTGTTIAIPSVPGEEKIAGSYVYTQSFNVDGSPNSTRFPGAGGLTAELVTYGYDTATGLPKTLTTNYADATNYVTNTQYTAFGEPSVVTLATAISGAKVAQIGLYYDEARRLPVEIVTARETGPSTVSDSHYSYDPAGNVTKIEETAAASAETQCFESDYLQRLTHAWTPSNGDCEAERSASTLGGPSKYWLSWTYDNIGNRRSETNHTDTGDQTSTYAYPNAGQAQPHGVTGISGAAAGTYDYDAVGNTRHRPGPAGTQTLSWDPEGHLASLQDTFKSTFIYDADGGRLVSHDAAGVTLYLPGMEVRATTSTGAVSAVRYYTHTGRAVAMRTPSGVTWLSADLHGTAGIAVDATTQSMTQRRFTPFGGIRSGPSAWINPHGFVNGTDDPSGLVHLGAREYDKQLGRFISVDPVLEIENPQQVNGYAYANNSPYTFTDPGGTDFWGWVSEKAQSVNDFMDRNVEQITQLGEALLMIEAGIVLITIGVGGDAVGLAVTCTGAGAIVGVPAMAISTTAVVAGSALVLGGAAVAGNAVSKMDFEGGGGGPSESSGPKFGDSEAEKAANAGKLRDEHNSGIKSDNPKDLLSDVNARAAVEPPAGTKAIVDGSGGVNADVKFADSTGNEIPFRREVKVTNGNFRSFESQLSKGLDQVGAEGEIWIQTEHDISTMRSYLQKYMEKRIGKRSFSPHVTIRVYNHAGQSKGSYNLATGAGLAAAAAGGCQAMWGCHDEWLW</sequence>
<keyword evidence="1" id="KW-0677">Repeat</keyword>
<dbReference type="Pfam" id="PF05593">
    <property type="entry name" value="RHS_repeat"/>
    <property type="match status" value="1"/>
</dbReference>
<feature type="compositionally biased region" description="Basic and acidic residues" evidence="2">
    <location>
        <begin position="1954"/>
        <end position="1982"/>
    </location>
</feature>
<protein>
    <submittedName>
        <fullName evidence="4">RHS repeat domain-containing protein</fullName>
    </submittedName>
</protein>
<dbReference type="InterPro" id="IPR022385">
    <property type="entry name" value="Rhs_assc_core"/>
</dbReference>
<evidence type="ECO:0000256" key="1">
    <source>
        <dbReference type="ARBA" id="ARBA00022737"/>
    </source>
</evidence>
<evidence type="ECO:0000259" key="3">
    <source>
        <dbReference type="Pfam" id="PF25023"/>
    </source>
</evidence>
<accession>A0ABV8LZP9</accession>
<dbReference type="InterPro" id="IPR031325">
    <property type="entry name" value="RHS_repeat"/>
</dbReference>
<dbReference type="Gene3D" id="2.180.10.10">
    <property type="entry name" value="RHS repeat-associated core"/>
    <property type="match status" value="2"/>
</dbReference>
<dbReference type="InterPro" id="IPR050708">
    <property type="entry name" value="T6SS_VgrG/RHS"/>
</dbReference>
<gene>
    <name evidence="4" type="ORF">ACFOZ4_34700</name>
</gene>
<evidence type="ECO:0000313" key="4">
    <source>
        <dbReference type="EMBL" id="MFC4135789.1"/>
    </source>
</evidence>
<dbReference type="NCBIfam" id="TIGR01643">
    <property type="entry name" value="YD_repeat_2x"/>
    <property type="match status" value="2"/>
</dbReference>
<dbReference type="EMBL" id="JBHSAY010000026">
    <property type="protein sequence ID" value="MFC4135789.1"/>
    <property type="molecule type" value="Genomic_DNA"/>
</dbReference>